<dbReference type="PRINTS" id="PR00929">
    <property type="entry name" value="ATHOOK"/>
</dbReference>
<reference evidence="12" key="1">
    <citation type="submission" date="2025-08" db="UniProtKB">
        <authorList>
            <consortium name="RefSeq"/>
        </authorList>
    </citation>
    <scope>IDENTIFICATION</scope>
    <source>
        <tissue evidence="12">Kidney</tissue>
    </source>
</reference>
<keyword evidence="9" id="KW-0539">Nucleus</keyword>
<keyword evidence="5" id="KW-0007">Acetylation</keyword>
<evidence type="ECO:0000256" key="9">
    <source>
        <dbReference type="ARBA" id="ARBA00023242"/>
    </source>
</evidence>
<name>A0A1S3FBW3_DIPOR</name>
<dbReference type="RefSeq" id="XP_012874016.1">
    <property type="nucleotide sequence ID" value="XM_013018562.1"/>
</dbReference>
<evidence type="ECO:0000256" key="4">
    <source>
        <dbReference type="ARBA" id="ARBA00022737"/>
    </source>
</evidence>
<dbReference type="GO" id="GO:0005634">
    <property type="term" value="C:nucleus"/>
    <property type="evidence" value="ECO:0007669"/>
    <property type="project" value="UniProtKB-SubCell"/>
</dbReference>
<dbReference type="CTD" id="8091"/>
<dbReference type="GO" id="GO:0000785">
    <property type="term" value="C:chromatin"/>
    <property type="evidence" value="ECO:0007669"/>
    <property type="project" value="InterPro"/>
</dbReference>
<evidence type="ECO:0000256" key="7">
    <source>
        <dbReference type="ARBA" id="ARBA00023125"/>
    </source>
</evidence>
<evidence type="ECO:0000256" key="2">
    <source>
        <dbReference type="ARBA" id="ARBA00010812"/>
    </source>
</evidence>
<evidence type="ECO:0000313" key="12">
    <source>
        <dbReference type="RefSeq" id="XP_012874016.1"/>
    </source>
</evidence>
<keyword evidence="8" id="KW-0804">Transcription</keyword>
<dbReference type="InterPro" id="IPR017956">
    <property type="entry name" value="AT_hook_DNA-bd_motif"/>
</dbReference>
<evidence type="ECO:0000256" key="1">
    <source>
        <dbReference type="ARBA" id="ARBA00004123"/>
    </source>
</evidence>
<dbReference type="SMART" id="SM00384">
    <property type="entry name" value="AT_hook"/>
    <property type="match status" value="3"/>
</dbReference>
<evidence type="ECO:0000256" key="6">
    <source>
        <dbReference type="ARBA" id="ARBA00023015"/>
    </source>
</evidence>
<keyword evidence="4" id="KW-0677">Repeat</keyword>
<accession>A0A1S3FBW3</accession>
<dbReference type="Proteomes" id="UP000081671">
    <property type="component" value="Unplaced"/>
</dbReference>
<protein>
    <submittedName>
        <fullName evidence="12">High mobility group protein HMGI-C</fullName>
    </submittedName>
</protein>
<organism evidence="11 12">
    <name type="scientific">Dipodomys ordii</name>
    <name type="common">Ord's kangaroo rat</name>
    <dbReference type="NCBI Taxonomy" id="10020"/>
    <lineage>
        <taxon>Eukaryota</taxon>
        <taxon>Metazoa</taxon>
        <taxon>Chordata</taxon>
        <taxon>Craniata</taxon>
        <taxon>Vertebrata</taxon>
        <taxon>Euteleostomi</taxon>
        <taxon>Mammalia</taxon>
        <taxon>Eutheria</taxon>
        <taxon>Euarchontoglires</taxon>
        <taxon>Glires</taxon>
        <taxon>Rodentia</taxon>
        <taxon>Castorimorpha</taxon>
        <taxon>Heteromyidae</taxon>
        <taxon>Dipodomyinae</taxon>
        <taxon>Dipodomys</taxon>
    </lineage>
</organism>
<dbReference type="PRINTS" id="PR00930">
    <property type="entry name" value="HIGHMOBLTYIY"/>
</dbReference>
<feature type="compositionally biased region" description="Basic residues" evidence="10">
    <location>
        <begin position="46"/>
        <end position="56"/>
    </location>
</feature>
<dbReference type="AlphaFoldDB" id="A0A1S3FBW3"/>
<dbReference type="GO" id="GO:0003677">
    <property type="term" value="F:DNA binding"/>
    <property type="evidence" value="ECO:0007669"/>
    <property type="project" value="UniProtKB-KW"/>
</dbReference>
<dbReference type="STRING" id="10020.ENSDORP00000023123"/>
<feature type="region of interest" description="Disordered" evidence="10">
    <location>
        <begin position="1"/>
        <end position="80"/>
    </location>
</feature>
<feature type="compositionally biased region" description="Low complexity" evidence="10">
    <location>
        <begin position="15"/>
        <end position="25"/>
    </location>
</feature>
<dbReference type="InterPro" id="IPR000637">
    <property type="entry name" value="HMGI/Y_DNA-bd_CS"/>
</dbReference>
<dbReference type="OrthoDB" id="9946651at2759"/>
<evidence type="ECO:0000256" key="8">
    <source>
        <dbReference type="ARBA" id="ARBA00023163"/>
    </source>
</evidence>
<dbReference type="GO" id="GO:0003712">
    <property type="term" value="F:transcription coregulator activity"/>
    <property type="evidence" value="ECO:0007669"/>
    <property type="project" value="TreeGrafter"/>
</dbReference>
<comment type="subcellular location">
    <subcellularLocation>
        <location evidence="1">Nucleus</location>
    </subcellularLocation>
</comment>
<keyword evidence="6" id="KW-0805">Transcription regulation</keyword>
<keyword evidence="7" id="KW-0238">DNA-binding</keyword>
<evidence type="ECO:0000256" key="5">
    <source>
        <dbReference type="ARBA" id="ARBA00022990"/>
    </source>
</evidence>
<evidence type="ECO:0000313" key="11">
    <source>
        <dbReference type="Proteomes" id="UP000081671"/>
    </source>
</evidence>
<dbReference type="InParanoid" id="A0A1S3FBW3"/>
<feature type="compositionally biased region" description="Basic and acidic residues" evidence="10">
    <location>
        <begin position="66"/>
        <end position="75"/>
    </location>
</feature>
<dbReference type="PROSITE" id="PS00354">
    <property type="entry name" value="HMGI_Y"/>
    <property type="match status" value="2"/>
</dbReference>
<dbReference type="GO" id="GO:0010557">
    <property type="term" value="P:positive regulation of macromolecule biosynthetic process"/>
    <property type="evidence" value="ECO:0007669"/>
    <property type="project" value="UniProtKB-ARBA"/>
</dbReference>
<keyword evidence="3" id="KW-0597">Phosphoprotein</keyword>
<evidence type="ECO:0000256" key="10">
    <source>
        <dbReference type="SAM" id="MobiDB-lite"/>
    </source>
</evidence>
<proteinExistence type="inferred from homology"/>
<keyword evidence="11" id="KW-1185">Reference proteome</keyword>
<gene>
    <name evidence="12" type="primary">Hmga2</name>
</gene>
<evidence type="ECO:0000256" key="3">
    <source>
        <dbReference type="ARBA" id="ARBA00022553"/>
    </source>
</evidence>
<dbReference type="InterPro" id="IPR000116">
    <property type="entry name" value="HMGA"/>
</dbReference>
<dbReference type="GO" id="GO:0006355">
    <property type="term" value="P:regulation of DNA-templated transcription"/>
    <property type="evidence" value="ECO:0007669"/>
    <property type="project" value="InterPro"/>
</dbReference>
<dbReference type="KEGG" id="dord:105987335"/>
<dbReference type="GeneID" id="105987335"/>
<comment type="similarity">
    <text evidence="2">Belongs to the HMGA family.</text>
</comment>
<sequence>MSARGEGAGQPSTSAQGQPAAPAPQKRGRGRPRKQQQEPTCEPSPKRPRGRPKGSKNKSPSKAAQKKAEATGEKRPRGRPRKWVIDHFTWKRHSHFHFGTAAAAHFILQTSSSGSRASVSQNVDVSTEEEPLKGSVLQNAGGLEGGVLGGIFRPWVSGSITSEQLPPKWGPPCLKRKATTTNQAIHTRDGTSTVTSIATAVTKATFLVLPNSVRSVLMASSCVVDCSSVHLI</sequence>
<dbReference type="PANTHER" id="PTHR23341:SF4">
    <property type="entry name" value="HIGH MOBILITY GROUP PROTEIN HMGI-C"/>
    <property type="match status" value="1"/>
</dbReference>
<dbReference type="PANTHER" id="PTHR23341">
    <property type="entry name" value="HIGH MOBILITY GROUP PROTEINS HMG-A AND C"/>
    <property type="match status" value="1"/>
</dbReference>